<gene>
    <name evidence="2" type="ORF">Bxe_A3074</name>
</gene>
<dbReference type="Proteomes" id="UP000001817">
    <property type="component" value="Chromosome 1"/>
</dbReference>
<evidence type="ECO:0000256" key="1">
    <source>
        <dbReference type="SAM" id="MobiDB-lite"/>
    </source>
</evidence>
<feature type="compositionally biased region" description="Low complexity" evidence="1">
    <location>
        <begin position="72"/>
        <end position="83"/>
    </location>
</feature>
<sequence>MAAQCFGCAATGDFTRTFVRVSELPGDGRTPIGAERFSGVLLTSGFLRVSMDRLEASAHRQCARGCGREGIPGAAPADSGASAHVARPRQSQGAASSPAARSMPAAGRTPSS</sequence>
<dbReference type="STRING" id="266265.Bxe_A3074"/>
<evidence type="ECO:0000313" key="2">
    <source>
        <dbReference type="EMBL" id="ABE29905.1"/>
    </source>
</evidence>
<organism evidence="2 3">
    <name type="scientific">Paraburkholderia xenovorans (strain LB400)</name>
    <dbReference type="NCBI Taxonomy" id="266265"/>
    <lineage>
        <taxon>Bacteria</taxon>
        <taxon>Pseudomonadati</taxon>
        <taxon>Pseudomonadota</taxon>
        <taxon>Betaproteobacteria</taxon>
        <taxon>Burkholderiales</taxon>
        <taxon>Burkholderiaceae</taxon>
        <taxon>Paraburkholderia</taxon>
    </lineage>
</organism>
<dbReference type="EMBL" id="CP000270">
    <property type="protein sequence ID" value="ABE29905.1"/>
    <property type="molecule type" value="Genomic_DNA"/>
</dbReference>
<keyword evidence="3" id="KW-1185">Reference proteome</keyword>
<feature type="region of interest" description="Disordered" evidence="1">
    <location>
        <begin position="65"/>
        <end position="112"/>
    </location>
</feature>
<accession>Q141T4</accession>
<name>Q141T4_PARXL</name>
<protein>
    <submittedName>
        <fullName evidence="2">Uncharacterized protein</fullName>
    </submittedName>
</protein>
<evidence type="ECO:0000313" key="3">
    <source>
        <dbReference type="Proteomes" id="UP000001817"/>
    </source>
</evidence>
<proteinExistence type="predicted"/>
<dbReference type="KEGG" id="bxe:Bxe_A3074"/>
<dbReference type="AlphaFoldDB" id="Q141T4"/>
<reference evidence="2 3" key="1">
    <citation type="journal article" date="2006" name="Proc. Natl. Acad. Sci. U.S.A.">
        <title>Burkholderia xenovorans LB400 harbors a multi-replicon, 9.73-Mbp genome shaped for versatility.</title>
        <authorList>
            <person name="Chain P.S."/>
            <person name="Denef V.J."/>
            <person name="Konstantinidis K.T."/>
            <person name="Vergez L.M."/>
            <person name="Agullo L."/>
            <person name="Reyes V.L."/>
            <person name="Hauser L."/>
            <person name="Cordova M."/>
            <person name="Gomez L."/>
            <person name="Gonzalez M."/>
            <person name="Land M."/>
            <person name="Lao V."/>
            <person name="Larimer F."/>
            <person name="LiPuma J.J."/>
            <person name="Mahenthiralingam E."/>
            <person name="Malfatti S.A."/>
            <person name="Marx C.J."/>
            <person name="Parnell J.J."/>
            <person name="Ramette A."/>
            <person name="Richardson P."/>
            <person name="Seeger M."/>
            <person name="Smith D."/>
            <person name="Spilker T."/>
            <person name="Sul W.J."/>
            <person name="Tsoi T.V."/>
            <person name="Ulrich L.E."/>
            <person name="Zhulin I.B."/>
            <person name="Tiedje J.M."/>
        </authorList>
    </citation>
    <scope>NUCLEOTIDE SEQUENCE [LARGE SCALE GENOMIC DNA]</scope>
    <source>
        <strain evidence="2 3">LB400</strain>
    </source>
</reference>
<feature type="compositionally biased region" description="Low complexity" evidence="1">
    <location>
        <begin position="93"/>
        <end position="112"/>
    </location>
</feature>